<dbReference type="EMBL" id="JAUSRB010000002">
    <property type="protein sequence ID" value="MDP9869396.1"/>
    <property type="molecule type" value="Genomic_DNA"/>
</dbReference>
<dbReference type="PROSITE" id="PS51257">
    <property type="entry name" value="PROKAR_LIPOPROTEIN"/>
    <property type="match status" value="1"/>
</dbReference>
<dbReference type="InterPro" id="IPR024079">
    <property type="entry name" value="MetalloPept_cat_dom_sf"/>
</dbReference>
<evidence type="ECO:0008006" key="5">
    <source>
        <dbReference type="Google" id="ProtNLM"/>
    </source>
</evidence>
<comment type="caution">
    <text evidence="3">The sequence shown here is derived from an EMBL/GenBank/DDBJ whole genome shotgun (WGS) entry which is preliminary data.</text>
</comment>
<evidence type="ECO:0000256" key="2">
    <source>
        <dbReference type="SAM" id="SignalP"/>
    </source>
</evidence>
<dbReference type="SUPFAM" id="SSF55486">
    <property type="entry name" value="Metalloproteases ('zincins'), catalytic domain"/>
    <property type="match status" value="1"/>
</dbReference>
<proteinExistence type="predicted"/>
<keyword evidence="4" id="KW-1185">Reference proteome</keyword>
<protein>
    <recommendedName>
        <fullName evidence="5">IPT/TIG domain-containing protein</fullName>
    </recommendedName>
</protein>
<evidence type="ECO:0000256" key="1">
    <source>
        <dbReference type="SAM" id="MobiDB-lite"/>
    </source>
</evidence>
<feature type="signal peptide" evidence="2">
    <location>
        <begin position="1"/>
        <end position="30"/>
    </location>
</feature>
<dbReference type="Proteomes" id="UP001230426">
    <property type="component" value="Unassembled WGS sequence"/>
</dbReference>
<evidence type="ECO:0000313" key="3">
    <source>
        <dbReference type="EMBL" id="MDP9869396.1"/>
    </source>
</evidence>
<sequence>MRSSLGRGLAALLLTLACVLVGIPPAPALAAGTCELEFVVETGDEGIRDDSLEIFRLGEKVFLFEERPVGFPLRPFHQGGTGDRGNAEFRWTGHLTVCATTADLARGLSIEHISFADDYRADNWTLKSLTVVNRATGAVLAERTTPAGQDYLQYFHKNSDQMLTIPLDAGSEPDPPADPARRFCRLEISVTTGGDGIRDDSLEIFRLGEHVVLFDERPADLPPRPFHQDRTGDLENFEYTWQAHLPGCATAAELAQGFGIEHINYADDIATDNWYLVSLRVVDRDTGTELLGLDTPPGAEFLHYFQKNSGQLYHTPDQDLDGDHLSDRIELNGIPRADGTVDTWLPDHGANPCRDTIAVEIDWLLDTGSGLGDRPDQAAIDEAIAMFANSPRQAEATCPYGFPRERGVQLLVHLDQPIPVSRARREQPLAIAVGGQPQPFDSFRATHFSPARSGLFFYNLWGYRTNNTNMGGWCCFGRDFVVTLGALRERPVRMQSGTFVHELGHALGLGHGGADRVNYKPNYLSVMNYTYSAVGLPDHSAWQARMADLGDATDGSILLRTLDEVSRLDYSDNKLPSLVRTRLDEGDDLGTDRRTMAAWWNNKGILHVGDASTPLDWDTDGEEDEQAVAVDVNGEFQRCVEGTDPDRDPPVNDELETDRSGDDLKQRGRIYAGLNGICETPPEPTDQAAFVPDTSIRVPMYFDYPHTFRYADELTGFDDWEHLRFDRAAGDEGGGPAPDVALEPTTDEMIGHRARLVDALVAAGSPRPASRPGWAYAYMDRATTAEAPIGATVPLTPSWQWSTGRLDPATADRRATVVHTGTGTYEVRLPGVASAAGIAHVTPYRTAYRGRTCGVTGYAPAGPDQVVKVRCFNEAGAPVDWWFTIFFAAPGPGTAPYATVRYDDGAGGTGSVNPVFNAGTVNSDGGVNRVTREGTGRYRVTLEGSAFASGTGYVQVTPYGDGAAARCVPAGSMPGADRVEITVACHTIGGAVPADSPWLLSYVDGAGLHRDGTTPAAYVGVTGDPAAPVVDRERSFSGNGEVPALTRLGTGQYRLSWDTLGKTGDSVQVTATGTGGGYCHLGTIDSYSAPPRVSVHVWCHTAAGAPGDHTFAVAYLRAP</sequence>
<evidence type="ECO:0000313" key="4">
    <source>
        <dbReference type="Proteomes" id="UP001230426"/>
    </source>
</evidence>
<organism evidence="3 4">
    <name type="scientific">Streptosporangium brasiliense</name>
    <dbReference type="NCBI Taxonomy" id="47480"/>
    <lineage>
        <taxon>Bacteria</taxon>
        <taxon>Bacillati</taxon>
        <taxon>Actinomycetota</taxon>
        <taxon>Actinomycetes</taxon>
        <taxon>Streptosporangiales</taxon>
        <taxon>Streptosporangiaceae</taxon>
        <taxon>Streptosporangium</taxon>
    </lineage>
</organism>
<accession>A0ABT9RJB7</accession>
<dbReference type="RefSeq" id="WP_306873288.1">
    <property type="nucleotide sequence ID" value="NZ_JAUSRB010000002.1"/>
</dbReference>
<feature type="chain" id="PRO_5045566243" description="IPT/TIG domain-containing protein" evidence="2">
    <location>
        <begin position="31"/>
        <end position="1119"/>
    </location>
</feature>
<name>A0ABT9RJB7_9ACTN</name>
<dbReference type="Gene3D" id="3.40.390.10">
    <property type="entry name" value="Collagenase (Catalytic Domain)"/>
    <property type="match status" value="1"/>
</dbReference>
<keyword evidence="2" id="KW-0732">Signal</keyword>
<reference evidence="3 4" key="1">
    <citation type="submission" date="2023-07" db="EMBL/GenBank/DDBJ databases">
        <title>Sequencing the genomes of 1000 actinobacteria strains.</title>
        <authorList>
            <person name="Klenk H.-P."/>
        </authorList>
    </citation>
    <scope>NUCLEOTIDE SEQUENCE [LARGE SCALE GENOMIC DNA]</scope>
    <source>
        <strain evidence="3 4">DSM 44109</strain>
    </source>
</reference>
<gene>
    <name evidence="3" type="ORF">J2S55_008662</name>
</gene>
<feature type="region of interest" description="Disordered" evidence="1">
    <location>
        <begin position="639"/>
        <end position="661"/>
    </location>
</feature>